<name>A0A3G2L135_9FLAO</name>
<evidence type="ECO:0000313" key="4">
    <source>
        <dbReference type="Proteomes" id="UP000276309"/>
    </source>
</evidence>
<accession>A0A3G2L135</accession>
<evidence type="ECO:0000313" key="3">
    <source>
        <dbReference type="EMBL" id="AYN65959.1"/>
    </source>
</evidence>
<dbReference type="Pfam" id="PF01676">
    <property type="entry name" value="Metalloenzyme"/>
    <property type="match status" value="1"/>
</dbReference>
<dbReference type="AlphaFoldDB" id="A0A3G2L135"/>
<sequence length="360" mass="40930">MRRFTFIRACFVLTFFNVNAQEDTKVVLISLDGLRWQELFTGADSKLVAHKDFVHDTTDLKSDFWRETPEERRKVLMPFFWSELVQIGQLHGNRNKGSKVNLTNSMWFSYPGYNEILTGKADDKRITSNDKMNNPNKTVLEIANNTDNYKGKVAAFGSWDVFPFIINEDRSGVPVNAGFELAKGEDLSEKEVLLNDMQPKTPSPWGSVRLDAFTHYYALEHMKKEHPNLVYVAYGETDDFAHDGEYDAYLKSANATDAMIQELWHYTQSDSFYKDKTLFIITTDHGRGTDPIASWKDHGNKVKNAGDVWMVCFGKGVKPLGEITTSEQVYTNQIAPTVLKALSLPVDKQMMPAEALPLSK</sequence>
<dbReference type="GO" id="GO:0046872">
    <property type="term" value="F:metal ion binding"/>
    <property type="evidence" value="ECO:0007669"/>
    <property type="project" value="InterPro"/>
</dbReference>
<dbReference type="KEGG" id="emar:D1013_00470"/>
<gene>
    <name evidence="3" type="ORF">D1013_00470</name>
</gene>
<organism evidence="3 4">
    <name type="scientific">Euzebyella marina</name>
    <dbReference type="NCBI Taxonomy" id="1761453"/>
    <lineage>
        <taxon>Bacteria</taxon>
        <taxon>Pseudomonadati</taxon>
        <taxon>Bacteroidota</taxon>
        <taxon>Flavobacteriia</taxon>
        <taxon>Flavobacteriales</taxon>
        <taxon>Flavobacteriaceae</taxon>
        <taxon>Euzebyella</taxon>
    </lineage>
</organism>
<dbReference type="SUPFAM" id="SSF53649">
    <property type="entry name" value="Alkaline phosphatase-like"/>
    <property type="match status" value="1"/>
</dbReference>
<dbReference type="Proteomes" id="UP000276309">
    <property type="component" value="Chromosome"/>
</dbReference>
<evidence type="ECO:0000259" key="2">
    <source>
        <dbReference type="Pfam" id="PF01676"/>
    </source>
</evidence>
<dbReference type="InterPro" id="IPR017850">
    <property type="entry name" value="Alkaline_phosphatase_core_sf"/>
</dbReference>
<dbReference type="RefSeq" id="WP_121847014.1">
    <property type="nucleotide sequence ID" value="NZ_CP032050.1"/>
</dbReference>
<protein>
    <submittedName>
        <fullName evidence="3">Phosphoglyceromutase</fullName>
    </submittedName>
</protein>
<keyword evidence="1" id="KW-0732">Signal</keyword>
<dbReference type="GO" id="GO:0003824">
    <property type="term" value="F:catalytic activity"/>
    <property type="evidence" value="ECO:0007669"/>
    <property type="project" value="InterPro"/>
</dbReference>
<proteinExistence type="predicted"/>
<feature type="signal peptide" evidence="1">
    <location>
        <begin position="1"/>
        <end position="20"/>
    </location>
</feature>
<feature type="chain" id="PRO_5018194821" evidence="1">
    <location>
        <begin position="21"/>
        <end position="360"/>
    </location>
</feature>
<dbReference type="InterPro" id="IPR006124">
    <property type="entry name" value="Metalloenzyme"/>
</dbReference>
<reference evidence="3 4" key="1">
    <citation type="submission" date="2018-08" db="EMBL/GenBank/DDBJ databases">
        <title>The reduced genetic potential of extracellular carbohydrate catabolism in Euzebyella marina RN62, a Flavobacteriia bacterium isolated from the hadal water.</title>
        <authorList>
            <person name="Xue C."/>
        </authorList>
    </citation>
    <scope>NUCLEOTIDE SEQUENCE [LARGE SCALE GENOMIC DNA]</scope>
    <source>
        <strain evidence="3 4">RN62</strain>
    </source>
</reference>
<dbReference type="EMBL" id="CP032050">
    <property type="protein sequence ID" value="AYN65959.1"/>
    <property type="molecule type" value="Genomic_DNA"/>
</dbReference>
<evidence type="ECO:0000256" key="1">
    <source>
        <dbReference type="SAM" id="SignalP"/>
    </source>
</evidence>
<dbReference type="Gene3D" id="3.40.720.10">
    <property type="entry name" value="Alkaline Phosphatase, subunit A"/>
    <property type="match status" value="1"/>
</dbReference>
<keyword evidence="4" id="KW-1185">Reference proteome</keyword>
<feature type="domain" description="Metalloenzyme" evidence="2">
    <location>
        <begin position="218"/>
        <end position="344"/>
    </location>
</feature>
<dbReference type="OrthoDB" id="9791578at2"/>